<dbReference type="AlphaFoldDB" id="A0A5B8LRR8"/>
<keyword evidence="4" id="KW-1185">Reference proteome</keyword>
<sequence length="107" mass="10575">MHIKAIASAIALATSLGLAGAVYAQTPVTVNGLTVTEVDLPLVQAYCEQLQSGMTPDSTDDASAAAADDSPADGDDAAAEASEPTIDLGQITLEGCVEAGLITAAAN</sequence>
<feature type="signal peptide" evidence="2">
    <location>
        <begin position="1"/>
        <end position="24"/>
    </location>
</feature>
<evidence type="ECO:0000256" key="2">
    <source>
        <dbReference type="SAM" id="SignalP"/>
    </source>
</evidence>
<dbReference type="EMBL" id="CP042304">
    <property type="protein sequence ID" value="QDZ10987.1"/>
    <property type="molecule type" value="Genomic_DNA"/>
</dbReference>
<name>A0A5B8LRR8_9HYPH</name>
<evidence type="ECO:0000313" key="4">
    <source>
        <dbReference type="Proteomes" id="UP000315364"/>
    </source>
</evidence>
<reference evidence="3 4" key="1">
    <citation type="submission" date="2019-07" db="EMBL/GenBank/DDBJ databases">
        <title>Full genome sequence of Devosia sp. Gsoil 520.</title>
        <authorList>
            <person name="Im W.-T."/>
        </authorList>
    </citation>
    <scope>NUCLEOTIDE SEQUENCE [LARGE SCALE GENOMIC DNA]</scope>
    <source>
        <strain evidence="3 4">Gsoil 520</strain>
    </source>
</reference>
<feature type="chain" id="PRO_5022676133" evidence="2">
    <location>
        <begin position="25"/>
        <end position="107"/>
    </location>
</feature>
<dbReference type="RefSeq" id="WP_146289771.1">
    <property type="nucleotide sequence ID" value="NZ_CP042304.1"/>
</dbReference>
<evidence type="ECO:0000313" key="3">
    <source>
        <dbReference type="EMBL" id="QDZ10987.1"/>
    </source>
</evidence>
<dbReference type="Proteomes" id="UP000315364">
    <property type="component" value="Chromosome"/>
</dbReference>
<keyword evidence="2" id="KW-0732">Signal</keyword>
<accession>A0A5B8LRR8</accession>
<organism evidence="3 4">
    <name type="scientific">Devosia ginsengisoli</name>
    <dbReference type="NCBI Taxonomy" id="400770"/>
    <lineage>
        <taxon>Bacteria</taxon>
        <taxon>Pseudomonadati</taxon>
        <taxon>Pseudomonadota</taxon>
        <taxon>Alphaproteobacteria</taxon>
        <taxon>Hyphomicrobiales</taxon>
        <taxon>Devosiaceae</taxon>
        <taxon>Devosia</taxon>
    </lineage>
</organism>
<feature type="region of interest" description="Disordered" evidence="1">
    <location>
        <begin position="53"/>
        <end position="85"/>
    </location>
</feature>
<protein>
    <submittedName>
        <fullName evidence="3">Uncharacterized protein</fullName>
    </submittedName>
</protein>
<evidence type="ECO:0000256" key="1">
    <source>
        <dbReference type="SAM" id="MobiDB-lite"/>
    </source>
</evidence>
<gene>
    <name evidence="3" type="ORF">FPZ08_09620</name>
</gene>
<proteinExistence type="predicted"/>
<dbReference type="KEGG" id="dea:FPZ08_09620"/>